<dbReference type="CDD" id="cd16329">
    <property type="entry name" value="LolA_like"/>
    <property type="match status" value="1"/>
</dbReference>
<evidence type="ECO:0000313" key="3">
    <source>
        <dbReference type="EMBL" id="ADK84556.1"/>
    </source>
</evidence>
<dbReference type="STRING" id="644282.Deba_1188"/>
<dbReference type="OrthoDB" id="9803781at2"/>
<keyword evidence="1" id="KW-0732">Signal</keyword>
<dbReference type="eggNOG" id="COG2834">
    <property type="taxonomic scope" value="Bacteria"/>
</dbReference>
<keyword evidence="4" id="KW-1185">Reference proteome</keyword>
<feature type="domain" description="Uncharacterized protein TP-0789" evidence="2">
    <location>
        <begin position="81"/>
        <end position="270"/>
    </location>
</feature>
<dbReference type="Pfam" id="PF17131">
    <property type="entry name" value="LolA_like"/>
    <property type="match status" value="1"/>
</dbReference>
<evidence type="ECO:0000259" key="2">
    <source>
        <dbReference type="Pfam" id="PF17131"/>
    </source>
</evidence>
<dbReference type="Proteomes" id="UP000009047">
    <property type="component" value="Chromosome"/>
</dbReference>
<proteinExistence type="predicted"/>
<accession>E1QFU6</accession>
<evidence type="ECO:0000256" key="1">
    <source>
        <dbReference type="SAM" id="SignalP"/>
    </source>
</evidence>
<protein>
    <recommendedName>
        <fullName evidence="2">Uncharacterized protein TP-0789 domain-containing protein</fullName>
    </recommendedName>
</protein>
<dbReference type="Gene3D" id="2.50.20.10">
    <property type="entry name" value="Lipoprotein localisation LolA/LolB/LppX"/>
    <property type="match status" value="1"/>
</dbReference>
<dbReference type="EMBL" id="CP002085">
    <property type="protein sequence ID" value="ADK84556.1"/>
    <property type="molecule type" value="Genomic_DNA"/>
</dbReference>
<evidence type="ECO:0000313" key="4">
    <source>
        <dbReference type="Proteomes" id="UP000009047"/>
    </source>
</evidence>
<dbReference type="RefSeq" id="WP_013258010.1">
    <property type="nucleotide sequence ID" value="NC_014365.1"/>
</dbReference>
<gene>
    <name evidence="3" type="ordered locus">Deba_1188</name>
</gene>
<sequence>MKKICGLILMALGVFSVAGQCGAGEDAPPVETIIARSNHASLYQGADAQGTTTMTITDKQGRTRKRQFNMMRKNTDAKDAEQKYFVYFIEPSDVRRMVFMVHKHVGEGKDDDRWLYMPSLDLVKRIAASDKRTSFVGSDFLYEDISGRGPEEDAHELLETTDSYFVVKNTPKNPDAVEFASYVAHIDKTTFLPMKIEYFKDDNRPYRVIEVMAVEPVEATENGQRVVYPTVVRSVARDLESGGQTEMVFTRIRYNAGLTDDLFTERYLRRAPKEVMQ</sequence>
<organism evidence="3 4">
    <name type="scientific">Desulfarculus baarsii (strain ATCC 33931 / DSM 2075 / LMG 7858 / VKM B-1802 / 2st14)</name>
    <dbReference type="NCBI Taxonomy" id="644282"/>
    <lineage>
        <taxon>Bacteria</taxon>
        <taxon>Pseudomonadati</taxon>
        <taxon>Thermodesulfobacteriota</taxon>
        <taxon>Desulfarculia</taxon>
        <taxon>Desulfarculales</taxon>
        <taxon>Desulfarculaceae</taxon>
        <taxon>Desulfarculus</taxon>
    </lineage>
</organism>
<dbReference type="KEGG" id="dbr:Deba_1188"/>
<dbReference type="AlphaFoldDB" id="E1QFU6"/>
<dbReference type="InterPro" id="IPR033399">
    <property type="entry name" value="TP_0789-like"/>
</dbReference>
<reference evidence="3 4" key="1">
    <citation type="journal article" date="2010" name="Stand. Genomic Sci.">
        <title>Complete genome sequence of Desulfarculus baarsii type strain (2st14).</title>
        <authorList>
            <person name="Sun H."/>
            <person name="Spring S."/>
            <person name="Lapidus A."/>
            <person name="Davenport K."/>
            <person name="Del Rio T.G."/>
            <person name="Tice H."/>
            <person name="Nolan M."/>
            <person name="Copeland A."/>
            <person name="Cheng J.F."/>
            <person name="Lucas S."/>
            <person name="Tapia R."/>
            <person name="Goodwin L."/>
            <person name="Pitluck S."/>
            <person name="Ivanova N."/>
            <person name="Pagani I."/>
            <person name="Mavromatis K."/>
            <person name="Ovchinnikova G."/>
            <person name="Pati A."/>
            <person name="Chen A."/>
            <person name="Palaniappan K."/>
            <person name="Hauser L."/>
            <person name="Chang Y.J."/>
            <person name="Jeffries C.D."/>
            <person name="Detter J.C."/>
            <person name="Han C."/>
            <person name="Rohde M."/>
            <person name="Brambilla E."/>
            <person name="Goker M."/>
            <person name="Woyke T."/>
            <person name="Bristow J."/>
            <person name="Eisen J.A."/>
            <person name="Markowitz V."/>
            <person name="Hugenholtz P."/>
            <person name="Kyrpides N.C."/>
            <person name="Klenk H.P."/>
            <person name="Land M."/>
        </authorList>
    </citation>
    <scope>NUCLEOTIDE SEQUENCE [LARGE SCALE GENOMIC DNA]</scope>
    <source>
        <strain evidence="4">ATCC 33931 / DSM 2075 / LMG 7858 / VKM B-1802 / 2st14</strain>
    </source>
</reference>
<dbReference type="HOGENOM" id="CLU_074356_0_0_7"/>
<feature type="signal peptide" evidence="1">
    <location>
        <begin position="1"/>
        <end position="23"/>
    </location>
</feature>
<feature type="chain" id="PRO_5003150354" description="Uncharacterized protein TP-0789 domain-containing protein" evidence="1">
    <location>
        <begin position="24"/>
        <end position="277"/>
    </location>
</feature>
<name>E1QFU6_DESB2</name>